<organism evidence="2 3">
    <name type="scientific">Salimicrobium halophilum</name>
    <dbReference type="NCBI Taxonomy" id="86666"/>
    <lineage>
        <taxon>Bacteria</taxon>
        <taxon>Bacillati</taxon>
        <taxon>Bacillota</taxon>
        <taxon>Bacilli</taxon>
        <taxon>Bacillales</taxon>
        <taxon>Bacillaceae</taxon>
        <taxon>Salimicrobium</taxon>
    </lineage>
</organism>
<evidence type="ECO:0000313" key="3">
    <source>
        <dbReference type="Proteomes" id="UP000199225"/>
    </source>
</evidence>
<dbReference type="PANTHER" id="PTHR43415">
    <property type="entry name" value="SPERMIDINE N(1)-ACETYLTRANSFERASE"/>
    <property type="match status" value="1"/>
</dbReference>
<evidence type="ECO:0000313" key="2">
    <source>
        <dbReference type="EMBL" id="SDJ12810.1"/>
    </source>
</evidence>
<protein>
    <submittedName>
        <fullName evidence="2">Acetyltransferase (GNAT) domain-containing protein</fullName>
    </submittedName>
</protein>
<accession>A0A1G8R8V1</accession>
<dbReference type="PROSITE" id="PS51186">
    <property type="entry name" value="GNAT"/>
    <property type="match status" value="1"/>
</dbReference>
<proteinExistence type="predicted"/>
<dbReference type="PANTHER" id="PTHR43415:SF4">
    <property type="entry name" value="N-ACETYLTRANSFERASE DOMAIN-CONTAINING PROTEIN"/>
    <property type="match status" value="1"/>
</dbReference>
<dbReference type="Pfam" id="PF13302">
    <property type="entry name" value="Acetyltransf_3"/>
    <property type="match status" value="1"/>
</dbReference>
<dbReference type="InterPro" id="IPR016181">
    <property type="entry name" value="Acyl_CoA_acyltransferase"/>
</dbReference>
<keyword evidence="3" id="KW-1185">Reference proteome</keyword>
<name>A0A1G8R8V1_9BACI</name>
<dbReference type="CDD" id="cd04301">
    <property type="entry name" value="NAT_SF"/>
    <property type="match status" value="1"/>
</dbReference>
<keyword evidence="2" id="KW-0808">Transferase</keyword>
<dbReference type="InterPro" id="IPR000182">
    <property type="entry name" value="GNAT_dom"/>
</dbReference>
<dbReference type="OrthoDB" id="9795206at2"/>
<sequence length="160" mass="18612">MKEIHGKKVMLKEATEKDIHETKVTKAEYHREWSDEGILPEVPSALIIEADQQLIGYVGAYWIDKNTNWLETGIVIYDSDYWNGGYGSEAYKLWIDYLFEATTLHRVGMSTWSGNDRMIKVAQKLGMKEEARIRRAREVDNRYYDAVKMGILREEWDGGS</sequence>
<dbReference type="AlphaFoldDB" id="A0A1G8R8V1"/>
<dbReference type="GO" id="GO:0016747">
    <property type="term" value="F:acyltransferase activity, transferring groups other than amino-acyl groups"/>
    <property type="evidence" value="ECO:0007669"/>
    <property type="project" value="InterPro"/>
</dbReference>
<feature type="domain" description="N-acetyltransferase" evidence="1">
    <location>
        <begin position="9"/>
        <end position="154"/>
    </location>
</feature>
<evidence type="ECO:0000259" key="1">
    <source>
        <dbReference type="PROSITE" id="PS51186"/>
    </source>
</evidence>
<dbReference type="Gene3D" id="3.40.630.30">
    <property type="match status" value="1"/>
</dbReference>
<dbReference type="EMBL" id="FNEV01000002">
    <property type="protein sequence ID" value="SDJ12810.1"/>
    <property type="molecule type" value="Genomic_DNA"/>
</dbReference>
<reference evidence="3" key="1">
    <citation type="submission" date="2016-10" db="EMBL/GenBank/DDBJ databases">
        <authorList>
            <person name="Varghese N."/>
            <person name="Submissions S."/>
        </authorList>
    </citation>
    <scope>NUCLEOTIDE SEQUENCE [LARGE SCALE GENOMIC DNA]</scope>
    <source>
        <strain evidence="3">DSM 4771</strain>
    </source>
</reference>
<dbReference type="SUPFAM" id="SSF55729">
    <property type="entry name" value="Acyl-CoA N-acyltransferases (Nat)"/>
    <property type="match status" value="1"/>
</dbReference>
<dbReference type="RefSeq" id="WP_093192419.1">
    <property type="nucleotide sequence ID" value="NZ_FNEV01000002.1"/>
</dbReference>
<dbReference type="Proteomes" id="UP000199225">
    <property type="component" value="Unassembled WGS sequence"/>
</dbReference>
<dbReference type="STRING" id="86666.SAMN04490247_0871"/>
<gene>
    <name evidence="2" type="ORF">SAMN04490247_0871</name>
</gene>